<sequence length="53" mass="5537">MSKKVLFSILSGVLALNVLAACGGDTEDPANEEEPALEEDADAADEAEEEEEA</sequence>
<dbReference type="RefSeq" id="WP_010897625.1">
    <property type="nucleotide sequence ID" value="NC_002570.2"/>
</dbReference>
<proteinExistence type="predicted"/>
<dbReference type="PROSITE" id="PS51257">
    <property type="entry name" value="PROKAR_LIPOPROTEIN"/>
    <property type="match status" value="1"/>
</dbReference>
<protein>
    <submittedName>
        <fullName evidence="3">BH1460 protein</fullName>
    </submittedName>
</protein>
<dbReference type="GeneID" id="87599664"/>
<gene>
    <name evidence="3" type="ordered locus">BH1460</name>
</gene>
<feature type="region of interest" description="Disordered" evidence="1">
    <location>
        <begin position="23"/>
        <end position="53"/>
    </location>
</feature>
<dbReference type="AlphaFoldDB" id="Q9KCV9"/>
<dbReference type="Proteomes" id="UP000001258">
    <property type="component" value="Chromosome"/>
</dbReference>
<feature type="signal peptide" evidence="2">
    <location>
        <begin position="1"/>
        <end position="20"/>
    </location>
</feature>
<evidence type="ECO:0000256" key="1">
    <source>
        <dbReference type="SAM" id="MobiDB-lite"/>
    </source>
</evidence>
<evidence type="ECO:0000313" key="4">
    <source>
        <dbReference type="Proteomes" id="UP000001258"/>
    </source>
</evidence>
<evidence type="ECO:0000256" key="2">
    <source>
        <dbReference type="SAM" id="SignalP"/>
    </source>
</evidence>
<feature type="compositionally biased region" description="Acidic residues" evidence="1">
    <location>
        <begin position="25"/>
        <end position="53"/>
    </location>
</feature>
<dbReference type="HOGENOM" id="CLU_213669_0_0_9"/>
<dbReference type="STRING" id="272558.gene:10727358"/>
<keyword evidence="2" id="KW-0732">Signal</keyword>
<dbReference type="KEGG" id="bha:BH1460"/>
<name>Q9KCV9_HALH5</name>
<feature type="chain" id="PRO_5004328652" evidence="2">
    <location>
        <begin position="21"/>
        <end position="53"/>
    </location>
</feature>
<dbReference type="PIR" id="D83832">
    <property type="entry name" value="D83832"/>
</dbReference>
<accession>Q9KCV9</accession>
<dbReference type="EMBL" id="BA000004">
    <property type="protein sequence ID" value="BAB05179.1"/>
    <property type="molecule type" value="Genomic_DNA"/>
</dbReference>
<keyword evidence="4" id="KW-1185">Reference proteome</keyword>
<evidence type="ECO:0000313" key="3">
    <source>
        <dbReference type="EMBL" id="BAB05179.1"/>
    </source>
</evidence>
<reference evidence="3 4" key="1">
    <citation type="journal article" date="2000" name="Nucleic Acids Res.">
        <title>Complete genome sequence of the alkaliphilic bacterium Bacillus halodurans and genomic sequence comparison with Bacillus subtilis.</title>
        <authorList>
            <person name="Takami H."/>
            <person name="Nakasone K."/>
            <person name="Takaki Y."/>
            <person name="Maeno G."/>
            <person name="Sasaki R."/>
            <person name="Masui N."/>
            <person name="Fuji F."/>
            <person name="Hirama C."/>
            <person name="Nakamura Y."/>
            <person name="Ogasawara N."/>
            <person name="Kuhara S."/>
            <person name="Horikoshi K."/>
        </authorList>
    </citation>
    <scope>NUCLEOTIDE SEQUENCE [LARGE SCALE GENOMIC DNA]</scope>
    <source>
        <strain evidence="4">ATCC BAA-125 / DSM 18197 / FERM 7344 / JCM 9153 / C-125</strain>
    </source>
</reference>
<organism evidence="3 4">
    <name type="scientific">Halalkalibacterium halodurans (strain ATCC BAA-125 / DSM 18197 / FERM 7344 / JCM 9153 / C-125)</name>
    <name type="common">Bacillus halodurans</name>
    <dbReference type="NCBI Taxonomy" id="272558"/>
    <lineage>
        <taxon>Bacteria</taxon>
        <taxon>Bacillati</taxon>
        <taxon>Bacillota</taxon>
        <taxon>Bacilli</taxon>
        <taxon>Bacillales</taxon>
        <taxon>Bacillaceae</taxon>
        <taxon>Halalkalibacterium (ex Joshi et al. 2022)</taxon>
    </lineage>
</organism>